<keyword evidence="8" id="KW-1185">Reference proteome</keyword>
<keyword evidence="5" id="KW-0175">Coiled coil</keyword>
<dbReference type="Gene3D" id="1.20.58.340">
    <property type="entry name" value="Magnesium transport protein CorA, transmembrane region"/>
    <property type="match status" value="1"/>
</dbReference>
<feature type="coiled-coil region" evidence="5">
    <location>
        <begin position="469"/>
        <end position="496"/>
    </location>
</feature>
<dbReference type="Proteomes" id="UP000813427">
    <property type="component" value="Unassembled WGS sequence"/>
</dbReference>
<organism evidence="7 8">
    <name type="scientific">Fusarium tricinctum</name>
    <dbReference type="NCBI Taxonomy" id="61284"/>
    <lineage>
        <taxon>Eukaryota</taxon>
        <taxon>Fungi</taxon>
        <taxon>Dikarya</taxon>
        <taxon>Ascomycota</taxon>
        <taxon>Pezizomycotina</taxon>
        <taxon>Sordariomycetes</taxon>
        <taxon>Hypocreomycetidae</taxon>
        <taxon>Hypocreales</taxon>
        <taxon>Nectriaceae</taxon>
        <taxon>Fusarium</taxon>
        <taxon>Fusarium tricinctum species complex</taxon>
    </lineage>
</organism>
<accession>A0A8K0WG12</accession>
<dbReference type="GO" id="GO:0016020">
    <property type="term" value="C:membrane"/>
    <property type="evidence" value="ECO:0007669"/>
    <property type="project" value="UniProtKB-SubCell"/>
</dbReference>
<sequence>MASYPLGDAYQDEKRDQVLKDLGKDCWSCETNNYLSYVKYIAPKWPHLQLLVDFMEVGTIPTRWCRFPEEKNYRDQTLHYTYSDKESSRLDEQRSRASRMNVALLRYTPLQKPGITRFESQKSVFASEELERSATNIKIANQTDQFNLFVVEGLSRDVIEILGSIFGIDPRFFRAHITENVWNNVRDRWRDPSLLDVDAQRRDWFQMRFMRSRYFANQKDLQDAEKETNKFNIMRRIIADNNDTFWDKDSKLCQNWWPWGSAQRETTPVDAKVGLIRSRATFWLSPDLPVGVLLLEPTPKAGYPLWRGYGNWDNIPPFEYRLYAQSPTPQDEIPPSQQRKQTDTNESWFEEYLYWAQRSVSVVTSPDTIEGKLPSVPIQSLLHLICGEWLIFADYLNTRLNQIDWAIVRPSFFPKADTDTRQQSLDKLHFWRRTTPQARDMLNNCIRQTFTLIRPPGMAQLTELYDYDYKAVAERLNEHENRIDRLSSAVNSAISLYDARSTSNLTILASIFIPPSLVAAVLSMNTDPLIELYPALKWWAIVSTTVIAVIVGVLLGLGSVHGWFIKVKLLLLKLSAVPASIIAMGNKKEKWRTNGTV</sequence>
<protein>
    <submittedName>
        <fullName evidence="7">Uncharacterized protein</fullName>
    </submittedName>
</protein>
<evidence type="ECO:0000256" key="6">
    <source>
        <dbReference type="SAM" id="Phobius"/>
    </source>
</evidence>
<evidence type="ECO:0000256" key="2">
    <source>
        <dbReference type="ARBA" id="ARBA00022692"/>
    </source>
</evidence>
<feature type="transmembrane region" description="Helical" evidence="6">
    <location>
        <begin position="536"/>
        <end position="557"/>
    </location>
</feature>
<evidence type="ECO:0000313" key="8">
    <source>
        <dbReference type="Proteomes" id="UP000813427"/>
    </source>
</evidence>
<dbReference type="EMBL" id="JAGPXF010000001">
    <property type="protein sequence ID" value="KAH7261626.1"/>
    <property type="molecule type" value="Genomic_DNA"/>
</dbReference>
<dbReference type="InterPro" id="IPR045863">
    <property type="entry name" value="CorA_TM1_TM2"/>
</dbReference>
<proteinExistence type="predicted"/>
<evidence type="ECO:0000256" key="3">
    <source>
        <dbReference type="ARBA" id="ARBA00022989"/>
    </source>
</evidence>
<name>A0A8K0WG12_9HYPO</name>
<comment type="caution">
    <text evidence="7">The sequence shown here is derived from an EMBL/GenBank/DDBJ whole genome shotgun (WGS) entry which is preliminary data.</text>
</comment>
<dbReference type="SUPFAM" id="SSF144083">
    <property type="entry name" value="Magnesium transport protein CorA, transmembrane region"/>
    <property type="match status" value="1"/>
</dbReference>
<dbReference type="AlphaFoldDB" id="A0A8K0WG12"/>
<evidence type="ECO:0000256" key="1">
    <source>
        <dbReference type="ARBA" id="ARBA00004141"/>
    </source>
</evidence>
<keyword evidence="4 6" id="KW-0472">Membrane</keyword>
<evidence type="ECO:0000256" key="5">
    <source>
        <dbReference type="SAM" id="Coils"/>
    </source>
</evidence>
<evidence type="ECO:0000256" key="4">
    <source>
        <dbReference type="ARBA" id="ARBA00023136"/>
    </source>
</evidence>
<reference evidence="7" key="1">
    <citation type="journal article" date="2021" name="Nat. Commun.">
        <title>Genetic determinants of endophytism in the Arabidopsis root mycobiome.</title>
        <authorList>
            <person name="Mesny F."/>
            <person name="Miyauchi S."/>
            <person name="Thiergart T."/>
            <person name="Pickel B."/>
            <person name="Atanasova L."/>
            <person name="Karlsson M."/>
            <person name="Huettel B."/>
            <person name="Barry K.W."/>
            <person name="Haridas S."/>
            <person name="Chen C."/>
            <person name="Bauer D."/>
            <person name="Andreopoulos W."/>
            <person name="Pangilinan J."/>
            <person name="LaButti K."/>
            <person name="Riley R."/>
            <person name="Lipzen A."/>
            <person name="Clum A."/>
            <person name="Drula E."/>
            <person name="Henrissat B."/>
            <person name="Kohler A."/>
            <person name="Grigoriev I.V."/>
            <person name="Martin F.M."/>
            <person name="Hacquard S."/>
        </authorList>
    </citation>
    <scope>NUCLEOTIDE SEQUENCE</scope>
    <source>
        <strain evidence="7">MPI-SDFR-AT-0068</strain>
    </source>
</reference>
<gene>
    <name evidence="7" type="ORF">BKA59DRAFT_518592</name>
</gene>
<evidence type="ECO:0000313" key="7">
    <source>
        <dbReference type="EMBL" id="KAH7261626.1"/>
    </source>
</evidence>
<keyword evidence="2 6" id="KW-0812">Transmembrane</keyword>
<dbReference type="OrthoDB" id="3231000at2759"/>
<comment type="subcellular location">
    <subcellularLocation>
        <location evidence="1">Membrane</location>
        <topology evidence="1">Multi-pass membrane protein</topology>
    </subcellularLocation>
</comment>
<dbReference type="InterPro" id="IPR002523">
    <property type="entry name" value="MgTranspt_CorA/ZnTranspt_ZntB"/>
</dbReference>
<keyword evidence="3 6" id="KW-1133">Transmembrane helix</keyword>
<dbReference type="Pfam" id="PF01544">
    <property type="entry name" value="CorA"/>
    <property type="match status" value="1"/>
</dbReference>
<dbReference type="GO" id="GO:0046873">
    <property type="term" value="F:metal ion transmembrane transporter activity"/>
    <property type="evidence" value="ECO:0007669"/>
    <property type="project" value="InterPro"/>
</dbReference>